<organism evidence="1 2">
    <name type="scientific">Ricinus communis</name>
    <name type="common">Castor bean</name>
    <dbReference type="NCBI Taxonomy" id="3988"/>
    <lineage>
        <taxon>Eukaryota</taxon>
        <taxon>Viridiplantae</taxon>
        <taxon>Streptophyta</taxon>
        <taxon>Embryophyta</taxon>
        <taxon>Tracheophyta</taxon>
        <taxon>Spermatophyta</taxon>
        <taxon>Magnoliopsida</taxon>
        <taxon>eudicotyledons</taxon>
        <taxon>Gunneridae</taxon>
        <taxon>Pentapetalae</taxon>
        <taxon>rosids</taxon>
        <taxon>fabids</taxon>
        <taxon>Malpighiales</taxon>
        <taxon>Euphorbiaceae</taxon>
        <taxon>Acalyphoideae</taxon>
        <taxon>Acalypheae</taxon>
        <taxon>Ricinus</taxon>
    </lineage>
</organism>
<evidence type="ECO:0000313" key="1">
    <source>
        <dbReference type="EMBL" id="EEF21801.1"/>
    </source>
</evidence>
<dbReference type="EMBL" id="EQ999190">
    <property type="protein sequence ID" value="EEF21801.1"/>
    <property type="molecule type" value="Genomic_DNA"/>
</dbReference>
<keyword evidence="2" id="KW-1185">Reference proteome</keyword>
<sequence>EKYLRTFPFPTIPPPSLHPTVPSVAVWIRKEHCISHCLFLALSPFIHFPPPASLVPESTGPNLPHVTLYFVYFHKSANTTTTTTRQGQVEFNHLHHKLTHPPHNASRSPSPARGERQTFFWRFRLPLQIPRQVSPLNIARAT</sequence>
<reference evidence="2" key="1">
    <citation type="journal article" date="2010" name="Nat. Biotechnol.">
        <title>Draft genome sequence of the oilseed species Ricinus communis.</title>
        <authorList>
            <person name="Chan A.P."/>
            <person name="Crabtree J."/>
            <person name="Zhao Q."/>
            <person name="Lorenzi H."/>
            <person name="Orvis J."/>
            <person name="Puiu D."/>
            <person name="Melake-Berhan A."/>
            <person name="Jones K.M."/>
            <person name="Redman J."/>
            <person name="Chen G."/>
            <person name="Cahoon E.B."/>
            <person name="Gedil M."/>
            <person name="Stanke M."/>
            <person name="Haas B.J."/>
            <person name="Wortman J.R."/>
            <person name="Fraser-Liggett C.M."/>
            <person name="Ravel J."/>
            <person name="Rabinowicz P.D."/>
        </authorList>
    </citation>
    <scope>NUCLEOTIDE SEQUENCE [LARGE SCALE GENOMIC DNA]</scope>
    <source>
        <strain evidence="2">cv. Hale</strain>
    </source>
</reference>
<feature type="non-terminal residue" evidence="1">
    <location>
        <position position="1"/>
    </location>
</feature>
<accession>B9TQR3</accession>
<dbReference type="Proteomes" id="UP000008311">
    <property type="component" value="Unassembled WGS sequence"/>
</dbReference>
<protein>
    <submittedName>
        <fullName evidence="1">Uncharacterized protein</fullName>
    </submittedName>
</protein>
<name>B9TQR3_RICCO</name>
<dbReference type="InParanoid" id="B9TQR3"/>
<evidence type="ECO:0000313" key="2">
    <source>
        <dbReference type="Proteomes" id="UP000008311"/>
    </source>
</evidence>
<dbReference type="AlphaFoldDB" id="B9TQR3"/>
<gene>
    <name evidence="1" type="ORF">RCOM_2121670</name>
</gene>
<proteinExistence type="predicted"/>